<evidence type="ECO:0000313" key="2">
    <source>
        <dbReference type="EMBL" id="NUX98835.1"/>
    </source>
</evidence>
<dbReference type="AlphaFoldDB" id="A0A7Y6JVF2"/>
<protein>
    <submittedName>
        <fullName evidence="2">Uncharacterized protein</fullName>
    </submittedName>
</protein>
<dbReference type="RefSeq" id="WP_176105558.1">
    <property type="nucleotide sequence ID" value="NZ_JAALDK010000001.1"/>
</dbReference>
<proteinExistence type="predicted"/>
<organism evidence="2 3">
    <name type="scientific">Paraburkholderia youngii</name>
    <dbReference type="NCBI Taxonomy" id="2782701"/>
    <lineage>
        <taxon>Bacteria</taxon>
        <taxon>Pseudomonadati</taxon>
        <taxon>Pseudomonadota</taxon>
        <taxon>Betaproteobacteria</taxon>
        <taxon>Burkholderiales</taxon>
        <taxon>Burkholderiaceae</taxon>
        <taxon>Paraburkholderia</taxon>
    </lineage>
</organism>
<dbReference type="EMBL" id="JAALDK010000001">
    <property type="protein sequence ID" value="NUX98835.1"/>
    <property type="molecule type" value="Genomic_DNA"/>
</dbReference>
<feature type="compositionally biased region" description="Polar residues" evidence="1">
    <location>
        <begin position="80"/>
        <end position="99"/>
    </location>
</feature>
<dbReference type="GeneID" id="301099425"/>
<sequence>MKNGQEIGQDYVEGLRAFFKAGGPVPLSSDGVLNLAELSRLTRIPKCSFYQNSRLKECLDEHLRSNGISRRGTTEKKQAQEASSFEPSTGSAEPSTSALERRIQQLQQRNAILVAEVGELRAQISQLRLRLGREDMMLESGRRIAIPGARA</sequence>
<accession>A0A7Y6JVF2</accession>
<comment type="caution">
    <text evidence="2">The sequence shown here is derived from an EMBL/GenBank/DDBJ whole genome shotgun (WGS) entry which is preliminary data.</text>
</comment>
<evidence type="ECO:0000313" key="3">
    <source>
        <dbReference type="Proteomes" id="UP000594380"/>
    </source>
</evidence>
<evidence type="ECO:0000256" key="1">
    <source>
        <dbReference type="SAM" id="MobiDB-lite"/>
    </source>
</evidence>
<name>A0A7Y6JVF2_9BURK</name>
<reference evidence="2 3" key="1">
    <citation type="submission" date="2020-02" db="EMBL/GenBank/DDBJ databases">
        <title>Paraburkholderia simonii sp. nov. and Paraburkholderia youngii sp. nov. Brazilian and Mexican Mimosa-associated rhizobia.</title>
        <authorList>
            <person name="Mavima L."/>
            <person name="Beukes C.W."/>
            <person name="Chan W.Y."/>
            <person name="Palmer M."/>
            <person name="De Meyer S.E."/>
            <person name="James E.K."/>
            <person name="Venter S.N."/>
            <person name="Steenkamp E.T."/>
        </authorList>
    </citation>
    <scope>NUCLEOTIDE SEQUENCE [LARGE SCALE GENOMIC DNA]</scope>
    <source>
        <strain evidence="2 3">JPY169</strain>
    </source>
</reference>
<gene>
    <name evidence="2" type="ORF">G5S42_03575</name>
</gene>
<dbReference type="Proteomes" id="UP000594380">
    <property type="component" value="Unassembled WGS sequence"/>
</dbReference>
<feature type="region of interest" description="Disordered" evidence="1">
    <location>
        <begin position="63"/>
        <end position="99"/>
    </location>
</feature>